<name>A0ABW0RZM0_9BURK</name>
<feature type="chain" id="PRO_5046439154" evidence="1">
    <location>
        <begin position="21"/>
        <end position="393"/>
    </location>
</feature>
<dbReference type="Pfam" id="PF14559">
    <property type="entry name" value="TPR_19"/>
    <property type="match status" value="1"/>
</dbReference>
<dbReference type="RefSeq" id="WP_379769796.1">
    <property type="nucleotide sequence ID" value="NZ_JBHSMZ010000006.1"/>
</dbReference>
<dbReference type="Proteomes" id="UP001596086">
    <property type="component" value="Unassembled WGS sequence"/>
</dbReference>
<evidence type="ECO:0000313" key="3">
    <source>
        <dbReference type="Proteomes" id="UP001596086"/>
    </source>
</evidence>
<keyword evidence="3" id="KW-1185">Reference proteome</keyword>
<evidence type="ECO:0000256" key="1">
    <source>
        <dbReference type="SAM" id="SignalP"/>
    </source>
</evidence>
<comment type="caution">
    <text evidence="2">The sequence shown here is derived from an EMBL/GenBank/DDBJ whole genome shotgun (WGS) entry which is preliminary data.</text>
</comment>
<sequence length="393" mass="41709">MLRKILMAAAIALALPLAHAEADAACSGACASLVGEGRALAVQGKLQEAMAKFKAASAAAPKASAPLSSAAHAYLLIVDAVKPEQAPAIRKQAEGLARAALQLAADDPLALEVLRMLADATPSPLRLPNQAAAAPLGEAEQLFAQRKFAAALEKYEQAMKLDPLYSGSWVGAGDCWYMQHDWARAEAMFVRATEIEARNGQAWRFLSDALYEQGKQAAAEGALLNGIAADPAQLPSWNKLAALRARAGKPLKPLALRRGASVGIGADGKATISIDGDLQKASGTADNAIRLALAMAEVNARKPKDGARASPFEIERQAWRLAMTVADETVANGAAPMTDPALLTMQGMARDGELEPAIFILLYKEAYRPEYERWLAAHPDGVKVFIERYGLRP</sequence>
<dbReference type="InterPro" id="IPR011990">
    <property type="entry name" value="TPR-like_helical_dom_sf"/>
</dbReference>
<organism evidence="2 3">
    <name type="scientific">Massilia aerilata</name>
    <dbReference type="NCBI Taxonomy" id="453817"/>
    <lineage>
        <taxon>Bacteria</taxon>
        <taxon>Pseudomonadati</taxon>
        <taxon>Pseudomonadota</taxon>
        <taxon>Betaproteobacteria</taxon>
        <taxon>Burkholderiales</taxon>
        <taxon>Oxalobacteraceae</taxon>
        <taxon>Telluria group</taxon>
        <taxon>Massilia</taxon>
    </lineage>
</organism>
<protein>
    <submittedName>
        <fullName evidence="2">Tetratricopeptide repeat protein</fullName>
    </submittedName>
</protein>
<evidence type="ECO:0000313" key="2">
    <source>
        <dbReference type="EMBL" id="MFC5548708.1"/>
    </source>
</evidence>
<gene>
    <name evidence="2" type="ORF">ACFPO9_09305</name>
</gene>
<reference evidence="3" key="1">
    <citation type="journal article" date="2019" name="Int. J. Syst. Evol. Microbiol.">
        <title>The Global Catalogue of Microorganisms (GCM) 10K type strain sequencing project: providing services to taxonomists for standard genome sequencing and annotation.</title>
        <authorList>
            <consortium name="The Broad Institute Genomics Platform"/>
            <consortium name="The Broad Institute Genome Sequencing Center for Infectious Disease"/>
            <person name="Wu L."/>
            <person name="Ma J."/>
        </authorList>
    </citation>
    <scope>NUCLEOTIDE SEQUENCE [LARGE SCALE GENOMIC DNA]</scope>
    <source>
        <strain evidence="3">CGMCC 4.5798</strain>
    </source>
</reference>
<dbReference type="Gene3D" id="1.25.40.10">
    <property type="entry name" value="Tetratricopeptide repeat domain"/>
    <property type="match status" value="1"/>
</dbReference>
<proteinExistence type="predicted"/>
<dbReference type="InterPro" id="IPR019734">
    <property type="entry name" value="TPR_rpt"/>
</dbReference>
<feature type="signal peptide" evidence="1">
    <location>
        <begin position="1"/>
        <end position="20"/>
    </location>
</feature>
<dbReference type="SUPFAM" id="SSF48452">
    <property type="entry name" value="TPR-like"/>
    <property type="match status" value="1"/>
</dbReference>
<keyword evidence="1" id="KW-0732">Signal</keyword>
<dbReference type="EMBL" id="JBHSMZ010000006">
    <property type="protein sequence ID" value="MFC5548708.1"/>
    <property type="molecule type" value="Genomic_DNA"/>
</dbReference>
<dbReference type="SMART" id="SM00028">
    <property type="entry name" value="TPR"/>
    <property type="match status" value="4"/>
</dbReference>
<accession>A0ABW0RZM0</accession>